<dbReference type="OrthoDB" id="107110at2759"/>
<sequence length="508" mass="57494">MRPVSDDKNIPARDSIVAPLLERKEGERANGYRNRCNHFFTALFSQLSEELPTFFQAGSANDPIEKRVRAGLDKWGRDMAPQAATSFRKQFFEKLRKDVSSKSAQPPLMPPTSSSSSSNAVTAVLEAPEGLLTALRGLVEVLKAYFHDFAPKLVICLDEFDLSSTQTDWNPFHVLCQVISSFSQFESEGVWVIFASTHGQMNKLAAPKRLHPSQRVYESHQKLFPPYTLFLWDPHAEAPQKMNVLETGSFEVAIKFGRPLWYSVRSLYGNPREMANFAKLKLTLKKHSQQLDQDDQALAVLGQRFLLPLIMNCNEAVDYVWDAVARHMRVLLSTSEDRERILSSYPSEPVLSHAAAELLHQSSSSLCDALYVLCGKIASGMFDKGQACELVSRLLLLLCRDFVVMESTTNDVLYKLRNPTRNRLLRDKLQNPLHDKQLQFPISGSHFSYLTPVPLLDVLCMLFGNEWMEKDVEGAKMKDKARLFQRAYISVSHWVPIAISIGSRTHTL</sequence>
<keyword evidence="2" id="KW-1185">Reference proteome</keyword>
<organism evidence="1 2">
    <name type="scientific">Dendrothele bispora (strain CBS 962.96)</name>
    <dbReference type="NCBI Taxonomy" id="1314807"/>
    <lineage>
        <taxon>Eukaryota</taxon>
        <taxon>Fungi</taxon>
        <taxon>Dikarya</taxon>
        <taxon>Basidiomycota</taxon>
        <taxon>Agaricomycotina</taxon>
        <taxon>Agaricomycetes</taxon>
        <taxon>Agaricomycetidae</taxon>
        <taxon>Agaricales</taxon>
        <taxon>Agaricales incertae sedis</taxon>
        <taxon>Dendrothele</taxon>
    </lineage>
</organism>
<dbReference type="PANTHER" id="PTHR33266:SF1">
    <property type="entry name" value="F-BOX DOMAIN-CONTAINING PROTEIN"/>
    <property type="match status" value="1"/>
</dbReference>
<dbReference type="PANTHER" id="PTHR33266">
    <property type="entry name" value="CHROMOSOME 15, WHOLE GENOME SHOTGUN SEQUENCE"/>
    <property type="match status" value="1"/>
</dbReference>
<evidence type="ECO:0000313" key="2">
    <source>
        <dbReference type="Proteomes" id="UP000297245"/>
    </source>
</evidence>
<dbReference type="EMBL" id="ML179543">
    <property type="protein sequence ID" value="THU85503.1"/>
    <property type="molecule type" value="Genomic_DNA"/>
</dbReference>
<dbReference type="AlphaFoldDB" id="A0A4S8LAE9"/>
<proteinExistence type="predicted"/>
<accession>A0A4S8LAE9</accession>
<gene>
    <name evidence="1" type="ORF">K435DRAFT_387941</name>
</gene>
<reference evidence="1 2" key="1">
    <citation type="journal article" date="2019" name="Nat. Ecol. Evol.">
        <title>Megaphylogeny resolves global patterns of mushroom evolution.</title>
        <authorList>
            <person name="Varga T."/>
            <person name="Krizsan K."/>
            <person name="Foldi C."/>
            <person name="Dima B."/>
            <person name="Sanchez-Garcia M."/>
            <person name="Sanchez-Ramirez S."/>
            <person name="Szollosi G.J."/>
            <person name="Szarkandi J.G."/>
            <person name="Papp V."/>
            <person name="Albert L."/>
            <person name="Andreopoulos W."/>
            <person name="Angelini C."/>
            <person name="Antonin V."/>
            <person name="Barry K.W."/>
            <person name="Bougher N.L."/>
            <person name="Buchanan P."/>
            <person name="Buyck B."/>
            <person name="Bense V."/>
            <person name="Catcheside P."/>
            <person name="Chovatia M."/>
            <person name="Cooper J."/>
            <person name="Damon W."/>
            <person name="Desjardin D."/>
            <person name="Finy P."/>
            <person name="Geml J."/>
            <person name="Haridas S."/>
            <person name="Hughes K."/>
            <person name="Justo A."/>
            <person name="Karasinski D."/>
            <person name="Kautmanova I."/>
            <person name="Kiss B."/>
            <person name="Kocsube S."/>
            <person name="Kotiranta H."/>
            <person name="LaButti K.M."/>
            <person name="Lechner B.E."/>
            <person name="Liimatainen K."/>
            <person name="Lipzen A."/>
            <person name="Lukacs Z."/>
            <person name="Mihaltcheva S."/>
            <person name="Morgado L.N."/>
            <person name="Niskanen T."/>
            <person name="Noordeloos M.E."/>
            <person name="Ohm R.A."/>
            <person name="Ortiz-Santana B."/>
            <person name="Ovrebo C."/>
            <person name="Racz N."/>
            <person name="Riley R."/>
            <person name="Savchenko A."/>
            <person name="Shiryaev A."/>
            <person name="Soop K."/>
            <person name="Spirin V."/>
            <person name="Szebenyi C."/>
            <person name="Tomsovsky M."/>
            <person name="Tulloss R.E."/>
            <person name="Uehling J."/>
            <person name="Grigoriev I.V."/>
            <person name="Vagvolgyi C."/>
            <person name="Papp T."/>
            <person name="Martin F.M."/>
            <person name="Miettinen O."/>
            <person name="Hibbett D.S."/>
            <person name="Nagy L.G."/>
        </authorList>
    </citation>
    <scope>NUCLEOTIDE SEQUENCE [LARGE SCALE GENOMIC DNA]</scope>
    <source>
        <strain evidence="1 2">CBS 962.96</strain>
    </source>
</reference>
<evidence type="ECO:0000313" key="1">
    <source>
        <dbReference type="EMBL" id="THU85503.1"/>
    </source>
</evidence>
<dbReference type="Proteomes" id="UP000297245">
    <property type="component" value="Unassembled WGS sequence"/>
</dbReference>
<name>A0A4S8LAE9_DENBC</name>
<protein>
    <submittedName>
        <fullName evidence="1">Uncharacterized protein</fullName>
    </submittedName>
</protein>